<evidence type="ECO:0000256" key="1">
    <source>
        <dbReference type="SAM" id="MobiDB-lite"/>
    </source>
</evidence>
<accession>A0ABP5ZMA4</accession>
<dbReference type="Proteomes" id="UP001501777">
    <property type="component" value="Unassembled WGS sequence"/>
</dbReference>
<organism evidence="2 3">
    <name type="scientific">Streptomyces longisporus</name>
    <dbReference type="NCBI Taxonomy" id="1948"/>
    <lineage>
        <taxon>Bacteria</taxon>
        <taxon>Bacillati</taxon>
        <taxon>Actinomycetota</taxon>
        <taxon>Actinomycetes</taxon>
        <taxon>Kitasatosporales</taxon>
        <taxon>Streptomycetaceae</taxon>
        <taxon>Streptomyces</taxon>
    </lineage>
</organism>
<feature type="compositionally biased region" description="Basic and acidic residues" evidence="1">
    <location>
        <begin position="61"/>
        <end position="72"/>
    </location>
</feature>
<evidence type="ECO:0000313" key="2">
    <source>
        <dbReference type="EMBL" id="GAA2500656.1"/>
    </source>
</evidence>
<name>A0ABP5ZMA4_STRLO</name>
<gene>
    <name evidence="2" type="ORF">GCM10010276_48580</name>
</gene>
<proteinExistence type="predicted"/>
<reference evidence="3" key="1">
    <citation type="journal article" date="2019" name="Int. J. Syst. Evol. Microbiol.">
        <title>The Global Catalogue of Microorganisms (GCM) 10K type strain sequencing project: providing services to taxonomists for standard genome sequencing and annotation.</title>
        <authorList>
            <consortium name="The Broad Institute Genomics Platform"/>
            <consortium name="The Broad Institute Genome Sequencing Center for Infectious Disease"/>
            <person name="Wu L."/>
            <person name="Ma J."/>
        </authorList>
    </citation>
    <scope>NUCLEOTIDE SEQUENCE [LARGE SCALE GENOMIC DNA]</scope>
    <source>
        <strain evidence="3">JCM 4395</strain>
    </source>
</reference>
<keyword evidence="3" id="KW-1185">Reference proteome</keyword>
<sequence length="83" mass="8919">MHIRHQAPPVAARRTQTDCSVLEQEDGAVRRSAAGLRNQRFSYDKGGSSGGGRSRAGPTSWDRDVLHGHEADDPPVSPVTAAR</sequence>
<dbReference type="EMBL" id="BAAASG010000011">
    <property type="protein sequence ID" value="GAA2500656.1"/>
    <property type="molecule type" value="Genomic_DNA"/>
</dbReference>
<evidence type="ECO:0000313" key="3">
    <source>
        <dbReference type="Proteomes" id="UP001501777"/>
    </source>
</evidence>
<protein>
    <submittedName>
        <fullName evidence="2">Uncharacterized protein</fullName>
    </submittedName>
</protein>
<feature type="region of interest" description="Disordered" evidence="1">
    <location>
        <begin position="1"/>
        <end position="83"/>
    </location>
</feature>
<comment type="caution">
    <text evidence="2">The sequence shown here is derived from an EMBL/GenBank/DDBJ whole genome shotgun (WGS) entry which is preliminary data.</text>
</comment>